<gene>
    <name evidence="4" type="ORF">F444_20523</name>
</gene>
<dbReference type="AlphaFoldDB" id="A0A080Z4B5"/>
<reference evidence="4 5" key="1">
    <citation type="submission" date="2013-11" db="EMBL/GenBank/DDBJ databases">
        <title>The Genome Sequence of Phytophthora parasitica P1976.</title>
        <authorList>
            <consortium name="The Broad Institute Genomics Platform"/>
            <person name="Russ C."/>
            <person name="Tyler B."/>
            <person name="Panabieres F."/>
            <person name="Shan W."/>
            <person name="Tripathy S."/>
            <person name="Grunwald N."/>
            <person name="Machado M."/>
            <person name="Johnson C.S."/>
            <person name="Walker B."/>
            <person name="Young S."/>
            <person name="Zeng Q."/>
            <person name="Gargeya S."/>
            <person name="Fitzgerald M."/>
            <person name="Haas B."/>
            <person name="Abouelleil A."/>
            <person name="Allen A.W."/>
            <person name="Alvarado L."/>
            <person name="Arachchi H.M."/>
            <person name="Berlin A.M."/>
            <person name="Chapman S.B."/>
            <person name="Gainer-Dewar J."/>
            <person name="Goldberg J."/>
            <person name="Griggs A."/>
            <person name="Gujja S."/>
            <person name="Hansen M."/>
            <person name="Howarth C."/>
            <person name="Imamovic A."/>
            <person name="Ireland A."/>
            <person name="Larimer J."/>
            <person name="McCowan C."/>
            <person name="Murphy C."/>
            <person name="Pearson M."/>
            <person name="Poon T.W."/>
            <person name="Priest M."/>
            <person name="Roberts A."/>
            <person name="Saif S."/>
            <person name="Shea T."/>
            <person name="Sisk P."/>
            <person name="Sykes S."/>
            <person name="Wortman J."/>
            <person name="Nusbaum C."/>
            <person name="Birren B."/>
        </authorList>
    </citation>
    <scope>NUCLEOTIDE SEQUENCE [LARGE SCALE GENOMIC DNA]</scope>
    <source>
        <strain evidence="4 5">P1976</strain>
    </source>
</reference>
<dbReference type="InterPro" id="IPR000254">
    <property type="entry name" value="CBD"/>
</dbReference>
<comment type="caution">
    <text evidence="4">The sequence shown here is derived from an EMBL/GenBank/DDBJ whole genome shotgun (WGS) entry which is preliminary data.</text>
</comment>
<evidence type="ECO:0000256" key="2">
    <source>
        <dbReference type="SAM" id="SignalP"/>
    </source>
</evidence>
<accession>A0A080Z4B5</accession>
<dbReference type="GO" id="GO:0005576">
    <property type="term" value="C:extracellular region"/>
    <property type="evidence" value="ECO:0007669"/>
    <property type="project" value="InterPro"/>
</dbReference>
<evidence type="ECO:0000256" key="1">
    <source>
        <dbReference type="ARBA" id="ARBA00022729"/>
    </source>
</evidence>
<sequence length="341" mass="37571">MKIFALTAAIAAFSAVEAADQASIHLRVHDKGSCTITNESQCNGQNWTGSTCCADPNYECRRDDNGQNVDRCQKKKGSSTNPGTGNPGTGSGVADWGACTGGLACKTPGSVCVKHSNYYSQCKPATLPTGELCGQNDGTNVWKYDKCPSNQKCAPLGTDFRCTNKKHHKKSATKDESCTITNESQCDGQNWTGSTCCADPNYECRQSDDGQDVKRCQKIGDGGYTDSEDSYVDDDDYSYTDDYSYVDDVEYTSYVDDWGDCTSDYVGCSNPTSYCVYHSKHYAQCKPEILPPGELCGQDDGTNVWWYPYCTSGESCQPLGSDYRCTKNKKRHHHHRRQRRA</sequence>
<feature type="signal peptide" evidence="2">
    <location>
        <begin position="1"/>
        <end position="18"/>
    </location>
</feature>
<evidence type="ECO:0000313" key="5">
    <source>
        <dbReference type="Proteomes" id="UP000028582"/>
    </source>
</evidence>
<dbReference type="EMBL" id="ANJA01003770">
    <property type="protein sequence ID" value="ETO61476.1"/>
    <property type="molecule type" value="Genomic_DNA"/>
</dbReference>
<dbReference type="Proteomes" id="UP000028582">
    <property type="component" value="Unassembled WGS sequence"/>
</dbReference>
<protein>
    <recommendedName>
        <fullName evidence="3">CBM1 domain-containing protein</fullName>
    </recommendedName>
</protein>
<dbReference type="GO" id="GO:0030248">
    <property type="term" value="F:cellulose binding"/>
    <property type="evidence" value="ECO:0007669"/>
    <property type="project" value="InterPro"/>
</dbReference>
<dbReference type="OrthoDB" id="108852at2759"/>
<evidence type="ECO:0000313" key="4">
    <source>
        <dbReference type="EMBL" id="ETO61476.1"/>
    </source>
</evidence>
<feature type="chain" id="PRO_5001752796" description="CBM1 domain-containing protein" evidence="2">
    <location>
        <begin position="19"/>
        <end position="341"/>
    </location>
</feature>
<dbReference type="Pfam" id="PF00734">
    <property type="entry name" value="CBM_1"/>
    <property type="match status" value="2"/>
</dbReference>
<name>A0A080Z4B5_PHYNI</name>
<feature type="domain" description="CBM1" evidence="3">
    <location>
        <begin position="41"/>
        <end position="56"/>
    </location>
</feature>
<organism evidence="4 5">
    <name type="scientific">Phytophthora nicotianae P1976</name>
    <dbReference type="NCBI Taxonomy" id="1317066"/>
    <lineage>
        <taxon>Eukaryota</taxon>
        <taxon>Sar</taxon>
        <taxon>Stramenopiles</taxon>
        <taxon>Oomycota</taxon>
        <taxon>Peronosporomycetes</taxon>
        <taxon>Peronosporales</taxon>
        <taxon>Peronosporaceae</taxon>
        <taxon>Phytophthora</taxon>
    </lineage>
</organism>
<evidence type="ECO:0000259" key="3">
    <source>
        <dbReference type="Pfam" id="PF00734"/>
    </source>
</evidence>
<feature type="domain" description="CBM1" evidence="3">
    <location>
        <begin position="185"/>
        <end position="209"/>
    </location>
</feature>
<dbReference type="GO" id="GO:0005975">
    <property type="term" value="P:carbohydrate metabolic process"/>
    <property type="evidence" value="ECO:0007669"/>
    <property type="project" value="InterPro"/>
</dbReference>
<proteinExistence type="predicted"/>
<keyword evidence="1 2" id="KW-0732">Signal</keyword>